<feature type="transmembrane region" description="Helical" evidence="2">
    <location>
        <begin position="7"/>
        <end position="28"/>
    </location>
</feature>
<dbReference type="GO" id="GO:0032185">
    <property type="term" value="P:septin cytoskeleton organization"/>
    <property type="evidence" value="ECO:0007669"/>
    <property type="project" value="TreeGrafter"/>
</dbReference>
<dbReference type="InterPro" id="IPR009571">
    <property type="entry name" value="SUR7/Rim9-like_fungi"/>
</dbReference>
<dbReference type="GO" id="GO:0006897">
    <property type="term" value="P:endocytosis"/>
    <property type="evidence" value="ECO:0007669"/>
    <property type="project" value="TreeGrafter"/>
</dbReference>
<dbReference type="OrthoDB" id="5419460at2759"/>
<keyword evidence="2" id="KW-0472">Membrane</keyword>
<dbReference type="GO" id="GO:0030866">
    <property type="term" value="P:cortical actin cytoskeleton organization"/>
    <property type="evidence" value="ECO:0007669"/>
    <property type="project" value="TreeGrafter"/>
</dbReference>
<feature type="compositionally biased region" description="Basic and acidic residues" evidence="1">
    <location>
        <begin position="247"/>
        <end position="257"/>
    </location>
</feature>
<keyword evidence="4" id="KW-1185">Reference proteome</keyword>
<keyword evidence="2" id="KW-0812">Transmembrane</keyword>
<dbReference type="GO" id="GO:0005938">
    <property type="term" value="C:cell cortex"/>
    <property type="evidence" value="ECO:0007669"/>
    <property type="project" value="TreeGrafter"/>
</dbReference>
<evidence type="ECO:0000313" key="4">
    <source>
        <dbReference type="Proteomes" id="UP000799440"/>
    </source>
</evidence>
<keyword evidence="2" id="KW-1133">Transmembrane helix</keyword>
<dbReference type="GO" id="GO:0005886">
    <property type="term" value="C:plasma membrane"/>
    <property type="evidence" value="ECO:0007669"/>
    <property type="project" value="InterPro"/>
</dbReference>
<organism evidence="3 4">
    <name type="scientific">Sporormia fimetaria CBS 119925</name>
    <dbReference type="NCBI Taxonomy" id="1340428"/>
    <lineage>
        <taxon>Eukaryota</taxon>
        <taxon>Fungi</taxon>
        <taxon>Dikarya</taxon>
        <taxon>Ascomycota</taxon>
        <taxon>Pezizomycotina</taxon>
        <taxon>Dothideomycetes</taxon>
        <taxon>Pleosporomycetidae</taxon>
        <taxon>Pleosporales</taxon>
        <taxon>Sporormiaceae</taxon>
        <taxon>Sporormia</taxon>
    </lineage>
</organism>
<dbReference type="GO" id="GO:0031505">
    <property type="term" value="P:fungal-type cell wall organization"/>
    <property type="evidence" value="ECO:0007669"/>
    <property type="project" value="TreeGrafter"/>
</dbReference>
<protein>
    <submittedName>
        <fullName evidence="3">SUR7-domain-containing protein</fullName>
    </submittedName>
</protein>
<proteinExistence type="predicted"/>
<feature type="transmembrane region" description="Helical" evidence="2">
    <location>
        <begin position="116"/>
        <end position="137"/>
    </location>
</feature>
<feature type="transmembrane region" description="Helical" evidence="2">
    <location>
        <begin position="144"/>
        <end position="169"/>
    </location>
</feature>
<name>A0A6A6VA95_9PLEO</name>
<feature type="transmembrane region" description="Helical" evidence="2">
    <location>
        <begin position="189"/>
        <end position="208"/>
    </location>
</feature>
<feature type="region of interest" description="Disordered" evidence="1">
    <location>
        <begin position="220"/>
        <end position="257"/>
    </location>
</feature>
<evidence type="ECO:0000256" key="1">
    <source>
        <dbReference type="SAM" id="MobiDB-lite"/>
    </source>
</evidence>
<evidence type="ECO:0000256" key="2">
    <source>
        <dbReference type="SAM" id="Phobius"/>
    </source>
</evidence>
<evidence type="ECO:0000313" key="3">
    <source>
        <dbReference type="EMBL" id="KAF2747532.1"/>
    </source>
</evidence>
<sequence>MGLIRPIIAASSLILLAGGILLQFLTILSGGVHSRPENQFYFLEASDIGNIPGARNPSRWTFWSICGVNSRGHNADCGSPVPALPFDPPRNFGTQQNVPQQFIGTSHYYYMSRFMFAFYIIALFFAVIALFTGLLALCSRLGGYLSGLTTAVALFFQTITAALMTAWTVEGRNHFRDNGQSAKLGVKSYAFTWTAMACFLLSSILFCLSGRLGKDRTHTGRGGGFLGRNRSMRSHRSTNRGSFFDTESQRKSKDSYS</sequence>
<gene>
    <name evidence="3" type="ORF">M011DRAFT_467595</name>
</gene>
<dbReference type="PANTHER" id="PTHR36414:SF1">
    <property type="entry name" value="PROTEIN SUR7"/>
    <property type="match status" value="1"/>
</dbReference>
<dbReference type="Pfam" id="PF06687">
    <property type="entry name" value="SUR7"/>
    <property type="match status" value="1"/>
</dbReference>
<dbReference type="Gene3D" id="1.20.140.150">
    <property type="match status" value="1"/>
</dbReference>
<dbReference type="GO" id="GO:0045121">
    <property type="term" value="C:membrane raft"/>
    <property type="evidence" value="ECO:0007669"/>
    <property type="project" value="TreeGrafter"/>
</dbReference>
<dbReference type="PANTHER" id="PTHR36414">
    <property type="entry name" value="PROTEIN SUR7"/>
    <property type="match status" value="1"/>
</dbReference>
<dbReference type="Proteomes" id="UP000799440">
    <property type="component" value="Unassembled WGS sequence"/>
</dbReference>
<accession>A0A6A6VA95</accession>
<reference evidence="3" key="1">
    <citation type="journal article" date="2020" name="Stud. Mycol.">
        <title>101 Dothideomycetes genomes: a test case for predicting lifestyles and emergence of pathogens.</title>
        <authorList>
            <person name="Haridas S."/>
            <person name="Albert R."/>
            <person name="Binder M."/>
            <person name="Bloem J."/>
            <person name="Labutti K."/>
            <person name="Salamov A."/>
            <person name="Andreopoulos B."/>
            <person name="Baker S."/>
            <person name="Barry K."/>
            <person name="Bills G."/>
            <person name="Bluhm B."/>
            <person name="Cannon C."/>
            <person name="Castanera R."/>
            <person name="Culley D."/>
            <person name="Daum C."/>
            <person name="Ezra D."/>
            <person name="Gonzalez J."/>
            <person name="Henrissat B."/>
            <person name="Kuo A."/>
            <person name="Liang C."/>
            <person name="Lipzen A."/>
            <person name="Lutzoni F."/>
            <person name="Magnuson J."/>
            <person name="Mondo S."/>
            <person name="Nolan M."/>
            <person name="Ohm R."/>
            <person name="Pangilinan J."/>
            <person name="Park H.-J."/>
            <person name="Ramirez L."/>
            <person name="Alfaro M."/>
            <person name="Sun H."/>
            <person name="Tritt A."/>
            <person name="Yoshinaga Y."/>
            <person name="Zwiers L.-H."/>
            <person name="Turgeon B."/>
            <person name="Goodwin S."/>
            <person name="Spatafora J."/>
            <person name="Crous P."/>
            <person name="Grigoriev I."/>
        </authorList>
    </citation>
    <scope>NUCLEOTIDE SEQUENCE</scope>
    <source>
        <strain evidence="3">CBS 119925</strain>
    </source>
</reference>
<dbReference type="AlphaFoldDB" id="A0A6A6VA95"/>
<dbReference type="EMBL" id="MU006572">
    <property type="protein sequence ID" value="KAF2747532.1"/>
    <property type="molecule type" value="Genomic_DNA"/>
</dbReference>